<dbReference type="RefSeq" id="WP_212609849.1">
    <property type="nucleotide sequence ID" value="NZ_CP073910.1"/>
</dbReference>
<protein>
    <submittedName>
        <fullName evidence="1">Uncharacterized protein</fullName>
    </submittedName>
</protein>
<gene>
    <name evidence="1" type="ORF">KFK14_03195</name>
</gene>
<evidence type="ECO:0000313" key="1">
    <source>
        <dbReference type="EMBL" id="QUT06486.1"/>
    </source>
</evidence>
<reference evidence="1" key="1">
    <citation type="submission" date="2021-04" db="EMBL/GenBank/DDBJ databases">
        <title>Isolation of p-tert-butylphenol degrading bacteria Sphingobium phenoxybenzoativorans Tas13 from active sludge.</title>
        <authorList>
            <person name="Li Y."/>
        </authorList>
    </citation>
    <scope>NUCLEOTIDE SEQUENCE</scope>
    <source>
        <strain evidence="1">Tas13</strain>
    </source>
</reference>
<dbReference type="AlphaFoldDB" id="A0A975K805"/>
<proteinExistence type="predicted"/>
<dbReference type="EMBL" id="CP073910">
    <property type="protein sequence ID" value="QUT06486.1"/>
    <property type="molecule type" value="Genomic_DNA"/>
</dbReference>
<dbReference type="Proteomes" id="UP000681425">
    <property type="component" value="Chromosome"/>
</dbReference>
<accession>A0A975K805</accession>
<keyword evidence="2" id="KW-1185">Reference proteome</keyword>
<sequence length="81" mass="9092">MTIMTFPDLIDLQDGPVVTVDGLEPRIGESWRAYNDRAIAWIESDPDFTVGESRYPLRQLVTEALAYLSSMAAVIVATVFW</sequence>
<organism evidence="1 2">
    <name type="scientific">Sphingobium phenoxybenzoativorans</name>
    <dbReference type="NCBI Taxonomy" id="1592790"/>
    <lineage>
        <taxon>Bacteria</taxon>
        <taxon>Pseudomonadati</taxon>
        <taxon>Pseudomonadota</taxon>
        <taxon>Alphaproteobacteria</taxon>
        <taxon>Sphingomonadales</taxon>
        <taxon>Sphingomonadaceae</taxon>
        <taxon>Sphingobium</taxon>
    </lineage>
</organism>
<name>A0A975K805_9SPHN</name>
<dbReference type="KEGG" id="spph:KFK14_03195"/>
<evidence type="ECO:0000313" key="2">
    <source>
        <dbReference type="Proteomes" id="UP000681425"/>
    </source>
</evidence>